<keyword evidence="7" id="KW-1185">Reference proteome</keyword>
<proteinExistence type="inferred from homology"/>
<dbReference type="PROSITE" id="PS00903">
    <property type="entry name" value="CYT_DCMP_DEAMINASES_1"/>
    <property type="match status" value="1"/>
</dbReference>
<dbReference type="PROSITE" id="PS51747">
    <property type="entry name" value="CYT_DCMP_DEAMINASES_2"/>
    <property type="match status" value="1"/>
</dbReference>
<dbReference type="InterPro" id="IPR002125">
    <property type="entry name" value="CMP_dCMP_dom"/>
</dbReference>
<dbReference type="EMBL" id="QFYP01000001">
    <property type="protein sequence ID" value="RAK61798.1"/>
    <property type="molecule type" value="Genomic_DNA"/>
</dbReference>
<evidence type="ECO:0000313" key="7">
    <source>
        <dbReference type="Proteomes" id="UP000249842"/>
    </source>
</evidence>
<dbReference type="Proteomes" id="UP000249842">
    <property type="component" value="Unassembled WGS sequence"/>
</dbReference>
<dbReference type="Pfam" id="PF00383">
    <property type="entry name" value="dCMP_cyt_deam_1"/>
    <property type="match status" value="1"/>
</dbReference>
<dbReference type="SUPFAM" id="SSF53927">
    <property type="entry name" value="Cytidine deaminase-like"/>
    <property type="match status" value="1"/>
</dbReference>
<dbReference type="GO" id="GO:0004132">
    <property type="term" value="F:dCMP deaminase activity"/>
    <property type="evidence" value="ECO:0007669"/>
    <property type="project" value="TreeGrafter"/>
</dbReference>
<protein>
    <recommendedName>
        <fullName evidence="5">CMP/dCMP-type deaminase domain-containing protein</fullName>
    </recommendedName>
</protein>
<dbReference type="AlphaFoldDB" id="A0A328B9V7"/>
<organism evidence="6 7">
    <name type="scientific">Phenylobacterium hankyongense</name>
    <dbReference type="NCBI Taxonomy" id="1813876"/>
    <lineage>
        <taxon>Bacteria</taxon>
        <taxon>Pseudomonadati</taxon>
        <taxon>Pseudomonadota</taxon>
        <taxon>Alphaproteobacteria</taxon>
        <taxon>Caulobacterales</taxon>
        <taxon>Caulobacteraceae</taxon>
        <taxon>Phenylobacterium</taxon>
    </lineage>
</organism>
<dbReference type="InterPro" id="IPR016193">
    <property type="entry name" value="Cytidine_deaminase-like"/>
</dbReference>
<dbReference type="InterPro" id="IPR016192">
    <property type="entry name" value="APOBEC/CMP_deaminase_Zn-bd"/>
</dbReference>
<comment type="caution">
    <text evidence="6">The sequence shown here is derived from an EMBL/GenBank/DDBJ whole genome shotgun (WGS) entry which is preliminary data.</text>
</comment>
<dbReference type="Gene3D" id="3.40.140.10">
    <property type="entry name" value="Cytidine Deaminase, domain 2"/>
    <property type="match status" value="1"/>
</dbReference>
<evidence type="ECO:0000313" key="6">
    <source>
        <dbReference type="EMBL" id="RAK61798.1"/>
    </source>
</evidence>
<sequence length="352" mass="37727">MDRDEKDASVSFGQEVRDAFYIADYFLDNSTNSHDGANLSDDLERFVALILGEGLVRPTKSERAMHHAHAAALQSACLSRQVGAVLASGEGEILATGTNDVPRFGGGVYQEGGEPDHRCHVWEWGEGELTFVGCHNDRKKKALRAEIGSWLAENIASQMATLAHPIQSGEFDAAASARSAAEKAIRDYLAAPPISFDKIPGIKDLIEYSRAIHAEMDAVLAASRAGISPVGTVLYCTTYPCHNCARHLVTAGVEKVYFIEPYVKSLATELHSDAITAEDEGQDRPTKMAILPFTGVGPRMYDDLFVKRGPLKGAGGVYDPPKASVPAFAVRLKELAGVEEAAASLVPEVSGG</sequence>
<reference evidence="7" key="1">
    <citation type="submission" date="2018-05" db="EMBL/GenBank/DDBJ databases">
        <authorList>
            <person name="Li X."/>
        </authorList>
    </citation>
    <scope>NUCLEOTIDE SEQUENCE [LARGE SCALE GENOMIC DNA]</scope>
    <source>
        <strain evidence="7">HKS-05</strain>
    </source>
</reference>
<comment type="similarity">
    <text evidence="1">Belongs to the cytidine and deoxycytidylate deaminase family.</text>
</comment>
<name>A0A328B9V7_9CAUL</name>
<feature type="domain" description="CMP/dCMP-type deaminase" evidence="5">
    <location>
        <begin position="59"/>
        <end position="269"/>
    </location>
</feature>
<keyword evidence="3" id="KW-0378">Hydrolase</keyword>
<dbReference type="GO" id="GO:0005737">
    <property type="term" value="C:cytoplasm"/>
    <property type="evidence" value="ECO:0007669"/>
    <property type="project" value="TreeGrafter"/>
</dbReference>
<evidence type="ECO:0000256" key="3">
    <source>
        <dbReference type="ARBA" id="ARBA00022801"/>
    </source>
</evidence>
<evidence type="ECO:0000256" key="1">
    <source>
        <dbReference type="ARBA" id="ARBA00006576"/>
    </source>
</evidence>
<dbReference type="PANTHER" id="PTHR11086">
    <property type="entry name" value="DEOXYCYTIDYLATE DEAMINASE-RELATED"/>
    <property type="match status" value="1"/>
</dbReference>
<keyword evidence="4" id="KW-0862">Zinc</keyword>
<keyword evidence="2" id="KW-0479">Metal-binding</keyword>
<evidence type="ECO:0000256" key="4">
    <source>
        <dbReference type="ARBA" id="ARBA00022833"/>
    </source>
</evidence>
<evidence type="ECO:0000259" key="5">
    <source>
        <dbReference type="PROSITE" id="PS51747"/>
    </source>
</evidence>
<dbReference type="GO" id="GO:0008270">
    <property type="term" value="F:zinc ion binding"/>
    <property type="evidence" value="ECO:0007669"/>
    <property type="project" value="InterPro"/>
</dbReference>
<accession>A0A328B9V7</accession>
<dbReference type="PANTHER" id="PTHR11086:SF18">
    <property type="entry name" value="DEOXYCYTIDYLATE DEAMINASE"/>
    <property type="match status" value="1"/>
</dbReference>
<gene>
    <name evidence="6" type="ORF">DJ021_12025</name>
</gene>
<evidence type="ECO:0000256" key="2">
    <source>
        <dbReference type="ARBA" id="ARBA00022723"/>
    </source>
</evidence>
<dbReference type="InterPro" id="IPR015517">
    <property type="entry name" value="dCMP_deaminase-rel"/>
</dbReference>